<dbReference type="GeneID" id="10506198"/>
<dbReference type="EMBL" id="GL871456">
    <property type="protein sequence ID" value="EGC29276.1"/>
    <property type="molecule type" value="Genomic_DNA"/>
</dbReference>
<gene>
    <name evidence="3" type="ORF">DICPUDRAFT_159161</name>
</gene>
<protein>
    <recommendedName>
        <fullName evidence="5">Dolichyl-diphosphooligosaccharide--protein glycosyltransferase subunit KCP2</fullName>
    </recommendedName>
</protein>
<keyword evidence="4" id="KW-1185">Reference proteome</keyword>
<dbReference type="AlphaFoldDB" id="F1A3F5"/>
<evidence type="ECO:0000256" key="2">
    <source>
        <dbReference type="SAM" id="SignalP"/>
    </source>
</evidence>
<dbReference type="InParanoid" id="F1A3F5"/>
<keyword evidence="1" id="KW-0472">Membrane</keyword>
<dbReference type="RefSeq" id="XP_003294198.1">
    <property type="nucleotide sequence ID" value="XM_003294150.1"/>
</dbReference>
<dbReference type="VEuPathDB" id="AmoebaDB:DICPUDRAFT_159161"/>
<organism evidence="3 4">
    <name type="scientific">Dictyostelium purpureum</name>
    <name type="common">Slime mold</name>
    <dbReference type="NCBI Taxonomy" id="5786"/>
    <lineage>
        <taxon>Eukaryota</taxon>
        <taxon>Amoebozoa</taxon>
        <taxon>Evosea</taxon>
        <taxon>Eumycetozoa</taxon>
        <taxon>Dictyostelia</taxon>
        <taxon>Dictyosteliales</taxon>
        <taxon>Dictyosteliaceae</taxon>
        <taxon>Dictyostelium</taxon>
    </lineage>
</organism>
<proteinExistence type="predicted"/>
<accession>F1A3F5</accession>
<evidence type="ECO:0008006" key="5">
    <source>
        <dbReference type="Google" id="ProtNLM"/>
    </source>
</evidence>
<feature type="signal peptide" evidence="2">
    <location>
        <begin position="1"/>
        <end position="22"/>
    </location>
</feature>
<dbReference type="eggNOG" id="ENOG502RIK4">
    <property type="taxonomic scope" value="Eukaryota"/>
</dbReference>
<evidence type="ECO:0000313" key="3">
    <source>
        <dbReference type="EMBL" id="EGC29276.1"/>
    </source>
</evidence>
<dbReference type="KEGG" id="dpp:DICPUDRAFT_159161"/>
<sequence>MQTNYLLSILLVLCTLLSFAYASGSTSNSTGLVGGILFTAFGLSIFSRLIQRIAPNFVFSLLPYHSVSC</sequence>
<evidence type="ECO:0000256" key="1">
    <source>
        <dbReference type="SAM" id="Phobius"/>
    </source>
</evidence>
<feature type="transmembrane region" description="Helical" evidence="1">
    <location>
        <begin position="32"/>
        <end position="50"/>
    </location>
</feature>
<feature type="chain" id="PRO_5003262171" description="Dolichyl-diphosphooligosaccharide--protein glycosyltransferase subunit KCP2" evidence="2">
    <location>
        <begin position="23"/>
        <end position="69"/>
    </location>
</feature>
<dbReference type="FunCoup" id="F1A3F5">
    <property type="interactions" value="743"/>
</dbReference>
<dbReference type="OrthoDB" id="10456583at2759"/>
<keyword evidence="1" id="KW-1133">Transmembrane helix</keyword>
<reference evidence="4" key="1">
    <citation type="journal article" date="2011" name="Genome Biol.">
        <title>Comparative genomics of the social amoebae Dictyostelium discoideum and Dictyostelium purpureum.</title>
        <authorList>
            <consortium name="US DOE Joint Genome Institute (JGI-PGF)"/>
            <person name="Sucgang R."/>
            <person name="Kuo A."/>
            <person name="Tian X."/>
            <person name="Salerno W."/>
            <person name="Parikh A."/>
            <person name="Feasley C.L."/>
            <person name="Dalin E."/>
            <person name="Tu H."/>
            <person name="Huang E."/>
            <person name="Barry K."/>
            <person name="Lindquist E."/>
            <person name="Shapiro H."/>
            <person name="Bruce D."/>
            <person name="Schmutz J."/>
            <person name="Salamov A."/>
            <person name="Fey P."/>
            <person name="Gaudet P."/>
            <person name="Anjard C."/>
            <person name="Babu M.M."/>
            <person name="Basu S."/>
            <person name="Bushmanova Y."/>
            <person name="van der Wel H."/>
            <person name="Katoh-Kurasawa M."/>
            <person name="Dinh C."/>
            <person name="Coutinho P.M."/>
            <person name="Saito T."/>
            <person name="Elias M."/>
            <person name="Schaap P."/>
            <person name="Kay R.R."/>
            <person name="Henrissat B."/>
            <person name="Eichinger L."/>
            <person name="Rivero F."/>
            <person name="Putnam N.H."/>
            <person name="West C.M."/>
            <person name="Loomis W.F."/>
            <person name="Chisholm R.L."/>
            <person name="Shaulsky G."/>
            <person name="Strassmann J.E."/>
            <person name="Queller D.C."/>
            <person name="Kuspa A."/>
            <person name="Grigoriev I.V."/>
        </authorList>
    </citation>
    <scope>NUCLEOTIDE SEQUENCE [LARGE SCALE GENOMIC DNA]</scope>
    <source>
        <strain evidence="4">QSDP1</strain>
    </source>
</reference>
<evidence type="ECO:0000313" key="4">
    <source>
        <dbReference type="Proteomes" id="UP000001064"/>
    </source>
</evidence>
<keyword evidence="2" id="KW-0732">Signal</keyword>
<name>F1A3F5_DICPU</name>
<dbReference type="Proteomes" id="UP000001064">
    <property type="component" value="Unassembled WGS sequence"/>
</dbReference>
<keyword evidence="1" id="KW-0812">Transmembrane</keyword>